<keyword evidence="3" id="KW-1185">Reference proteome</keyword>
<name>A0A1L7XBY7_9HELO</name>
<accession>A0A1L7XBY7</accession>
<dbReference type="Proteomes" id="UP000184330">
    <property type="component" value="Unassembled WGS sequence"/>
</dbReference>
<organism evidence="2 3">
    <name type="scientific">Phialocephala subalpina</name>
    <dbReference type="NCBI Taxonomy" id="576137"/>
    <lineage>
        <taxon>Eukaryota</taxon>
        <taxon>Fungi</taxon>
        <taxon>Dikarya</taxon>
        <taxon>Ascomycota</taxon>
        <taxon>Pezizomycotina</taxon>
        <taxon>Leotiomycetes</taxon>
        <taxon>Helotiales</taxon>
        <taxon>Mollisiaceae</taxon>
        <taxon>Phialocephala</taxon>
        <taxon>Phialocephala fortinii species complex</taxon>
    </lineage>
</organism>
<reference evidence="2 3" key="1">
    <citation type="submission" date="2016-03" db="EMBL/GenBank/DDBJ databases">
        <authorList>
            <person name="Ploux O."/>
        </authorList>
    </citation>
    <scope>NUCLEOTIDE SEQUENCE [LARGE SCALE GENOMIC DNA]</scope>
    <source>
        <strain evidence="2 3">UAMH 11012</strain>
    </source>
</reference>
<keyword evidence="1" id="KW-0732">Signal</keyword>
<protein>
    <recommendedName>
        <fullName evidence="4">GEgh 16 protein</fullName>
    </recommendedName>
</protein>
<feature type="signal peptide" evidence="1">
    <location>
        <begin position="1"/>
        <end position="22"/>
    </location>
</feature>
<feature type="chain" id="PRO_5012137424" description="GEgh 16 protein" evidence="1">
    <location>
        <begin position="23"/>
        <end position="256"/>
    </location>
</feature>
<dbReference type="AlphaFoldDB" id="A0A1L7XBY7"/>
<sequence>MPSYRISALLTFATLVLSGTSAVVPERNIVDIGAINGGVTARTVANIGTIDNVTARKVVDVDAGVTARNGLKIPGVDNVTARKVAGIGAIDNVTAREELKIAGVDNMTARKVAGIGAIDNVTARKELKIGAGVTARDEDNSNLSDYCYWVSPDEYICTTEPRLHIPRNSVKIGTIDNVTARKVADIGAVDNVTARDELEIPGVDNVTARKVADIGAVDGVTARGGGPTCRRSIGNKGARGGCYDGSSKRGDDGGCC</sequence>
<gene>
    <name evidence="2" type="ORF">PAC_12441</name>
</gene>
<evidence type="ECO:0000313" key="3">
    <source>
        <dbReference type="Proteomes" id="UP000184330"/>
    </source>
</evidence>
<dbReference type="OrthoDB" id="6161073at2759"/>
<proteinExistence type="predicted"/>
<evidence type="ECO:0008006" key="4">
    <source>
        <dbReference type="Google" id="ProtNLM"/>
    </source>
</evidence>
<evidence type="ECO:0000256" key="1">
    <source>
        <dbReference type="SAM" id="SignalP"/>
    </source>
</evidence>
<evidence type="ECO:0000313" key="2">
    <source>
        <dbReference type="EMBL" id="CZR62544.1"/>
    </source>
</evidence>
<dbReference type="EMBL" id="FJOG01000021">
    <property type="protein sequence ID" value="CZR62544.1"/>
    <property type="molecule type" value="Genomic_DNA"/>
</dbReference>